<evidence type="ECO:0008006" key="3">
    <source>
        <dbReference type="Google" id="ProtNLM"/>
    </source>
</evidence>
<proteinExistence type="predicted"/>
<evidence type="ECO:0000313" key="2">
    <source>
        <dbReference type="Proteomes" id="UP001252243"/>
    </source>
</evidence>
<dbReference type="RefSeq" id="WP_310055654.1">
    <property type="nucleotide sequence ID" value="NZ_JAVDVQ010000006.1"/>
</dbReference>
<gene>
    <name evidence="1" type="ORF">J2X01_001729</name>
</gene>
<dbReference type="CDD" id="cd12913">
    <property type="entry name" value="PDC1_MCP_like"/>
    <property type="match status" value="1"/>
</dbReference>
<dbReference type="EMBL" id="JAVDVQ010000006">
    <property type="protein sequence ID" value="MDR7082440.1"/>
    <property type="molecule type" value="Genomic_DNA"/>
</dbReference>
<protein>
    <recommendedName>
        <fullName evidence="3">Cache domain-containing protein</fullName>
    </recommendedName>
</protein>
<dbReference type="Gene3D" id="3.30.450.20">
    <property type="entry name" value="PAS domain"/>
    <property type="match status" value="1"/>
</dbReference>
<sequence>METVEENLERTAHAISSSINGVFADLEKIAGTVTAAANAVPGVPRRGDFQFLKQGLFDFIKLHSDLIIGAGIAYAPGSLAEAPHWLEWWRAQPQGEPRFVTHDLNPDSLNYYDYTGREWFKLPASNGQPVAVGPYVDFGGINVAIITLCVPARTAQGIHVLGGDLPLAKLEGIFLRALQLREPVVVLLGPNGRVIASNNARIAAGTLLLDGDLARATTSVDVSPGSTTRLPWKLIVLEG</sequence>
<comment type="caution">
    <text evidence="1">The sequence shown here is derived from an EMBL/GenBank/DDBJ whole genome shotgun (WGS) entry which is preliminary data.</text>
</comment>
<keyword evidence="2" id="KW-1185">Reference proteome</keyword>
<accession>A0ABU1UBD8</accession>
<dbReference type="Proteomes" id="UP001252243">
    <property type="component" value="Unassembled WGS sequence"/>
</dbReference>
<organism evidence="1 2">
    <name type="scientific">Arthrobacter ginsengisoli</name>
    <dbReference type="NCBI Taxonomy" id="1356565"/>
    <lineage>
        <taxon>Bacteria</taxon>
        <taxon>Bacillati</taxon>
        <taxon>Actinomycetota</taxon>
        <taxon>Actinomycetes</taxon>
        <taxon>Micrococcales</taxon>
        <taxon>Micrococcaceae</taxon>
        <taxon>Arthrobacter</taxon>
    </lineage>
</organism>
<reference evidence="1 2" key="1">
    <citation type="submission" date="2023-07" db="EMBL/GenBank/DDBJ databases">
        <title>Sorghum-associated microbial communities from plants grown in Nebraska, USA.</title>
        <authorList>
            <person name="Schachtman D."/>
        </authorList>
    </citation>
    <scope>NUCLEOTIDE SEQUENCE [LARGE SCALE GENOMIC DNA]</scope>
    <source>
        <strain evidence="1 2">BE167</strain>
    </source>
</reference>
<evidence type="ECO:0000313" key="1">
    <source>
        <dbReference type="EMBL" id="MDR7082440.1"/>
    </source>
</evidence>
<name>A0ABU1UBD8_9MICC</name>